<evidence type="ECO:0000313" key="1">
    <source>
        <dbReference type="EMBL" id="MDI5832642.1"/>
    </source>
</evidence>
<protein>
    <submittedName>
        <fullName evidence="1">Uncharacterized protein</fullName>
    </submittedName>
</protein>
<organism evidence="1 2">
    <name type="scientific">Shewanella xiamenensis</name>
    <dbReference type="NCBI Taxonomy" id="332186"/>
    <lineage>
        <taxon>Bacteria</taxon>
        <taxon>Pseudomonadati</taxon>
        <taxon>Pseudomonadota</taxon>
        <taxon>Gammaproteobacteria</taxon>
        <taxon>Alteromonadales</taxon>
        <taxon>Shewanellaceae</taxon>
        <taxon>Shewanella</taxon>
    </lineage>
</organism>
<sequence>MSHSTSAALISITLHDFRNSQFGNEHAAMRYSISDRSIILAQMLNESLSDTGKIITVDHPLGYPLHFFQLDNQSVIHWELGITSAEEAIKSSIQPISNEEPTEFYGRGLVTYFNDKRPYRYGIEADRILRETLRIDHQLNLQVFTNLMSMIEQRATIAGANFKGIGQQTIFEGIQTGELKCILDVQEDPLASNEGSLVVNFTVSKVSSPGYVRFRYYADTDSPRCTVIVDETTQEVTFPYAERLNSSFGHMVNSRIPLHGIPSDLTNNYNRRYFSHVIGKLMHEGVYPSPKVVAQHSNMEVGLCKSWMTHRSTDEQLKYACSYHVELIHDLTALKSSQSLAMTVLNDIDQFKDLDHLRCVEAFEEQGLNLIKLMDDFKAFIIRRGDSAFDNLYAELSNSMLIQTCLSLQLTQSLGNNMDSSPLLVADENVIQDYTMSL</sequence>
<evidence type="ECO:0000313" key="2">
    <source>
        <dbReference type="Proteomes" id="UP001159075"/>
    </source>
</evidence>
<dbReference type="EMBL" id="JAOTLW010000013">
    <property type="protein sequence ID" value="MDI5832642.1"/>
    <property type="molecule type" value="Genomic_DNA"/>
</dbReference>
<proteinExistence type="predicted"/>
<dbReference type="Proteomes" id="UP001159075">
    <property type="component" value="Unassembled WGS sequence"/>
</dbReference>
<name>A0ABT6UDW8_9GAMM</name>
<keyword evidence="2" id="KW-1185">Reference proteome</keyword>
<dbReference type="RefSeq" id="WP_282679613.1">
    <property type="nucleotide sequence ID" value="NZ_CP106875.1"/>
</dbReference>
<gene>
    <name evidence="1" type="ORF">ODY93_13765</name>
</gene>
<reference evidence="1 2" key="1">
    <citation type="submission" date="2022-09" db="EMBL/GenBank/DDBJ databases">
        <title>The outer-membrane cytochrome OmcA is essential for infection of Shewanella oneidensis by a zebrafish-associated bacteriophage.</title>
        <authorList>
            <person name="Grenfell A.W."/>
            <person name="Intile P."/>
            <person name="Mcfarlane J."/>
            <person name="Leung D."/>
            <person name="Abdalla K."/>
            <person name="Wold M."/>
            <person name="Kees E."/>
            <person name="Gralnick J."/>
        </authorList>
    </citation>
    <scope>NUCLEOTIDE SEQUENCE [LARGE SCALE GENOMIC DNA]</scope>
    <source>
        <strain evidence="1 2">NF-5</strain>
    </source>
</reference>
<accession>A0ABT6UDW8</accession>
<comment type="caution">
    <text evidence="1">The sequence shown here is derived from an EMBL/GenBank/DDBJ whole genome shotgun (WGS) entry which is preliminary data.</text>
</comment>